<evidence type="ECO:0000313" key="3">
    <source>
        <dbReference type="Proteomes" id="UP001056132"/>
    </source>
</evidence>
<dbReference type="Pfam" id="PF16695">
    <property type="entry name" value="Tai4"/>
    <property type="match status" value="1"/>
</dbReference>
<dbReference type="Proteomes" id="UP001056132">
    <property type="component" value="Chromosome 1"/>
</dbReference>
<dbReference type="AlphaFoldDB" id="A0AAE9HZI4"/>
<dbReference type="EMBL" id="CP097330">
    <property type="protein sequence ID" value="URF04637.1"/>
    <property type="molecule type" value="Genomic_DNA"/>
</dbReference>
<protein>
    <submittedName>
        <fullName evidence="2">Type VI secretion system amidase immunity protein Tai4</fullName>
    </submittedName>
</protein>
<feature type="chain" id="PRO_5042092924" evidence="1">
    <location>
        <begin position="23"/>
        <end position="148"/>
    </location>
</feature>
<keyword evidence="1" id="KW-0732">Signal</keyword>
<evidence type="ECO:0000256" key="1">
    <source>
        <dbReference type="SAM" id="SignalP"/>
    </source>
</evidence>
<dbReference type="KEGG" id="ccam:M5D45_01930"/>
<reference evidence="2" key="1">
    <citation type="journal article" date="2022" name="Microbiol. Resour. Announc.">
        <title>Genome Sequence of Cupriavidus campinensis Strain G5, a Member of a Bacterial Consortium Capable of Polyethylene Degradation.</title>
        <authorList>
            <person name="Schneider B."/>
            <person name="Pfeiffer F."/>
            <person name="Dyall-Smith M."/>
            <person name="Kunte H.J."/>
        </authorList>
    </citation>
    <scope>NUCLEOTIDE SEQUENCE</scope>
    <source>
        <strain evidence="2">G5</strain>
    </source>
</reference>
<dbReference type="InterPro" id="IPR032032">
    <property type="entry name" value="Tai4"/>
</dbReference>
<dbReference type="RefSeq" id="WP_250025033.1">
    <property type="nucleotide sequence ID" value="NZ_CP097330.1"/>
</dbReference>
<name>A0AAE9HZI4_9BURK</name>
<organism evidence="2 3">
    <name type="scientific">Cupriavidus campinensis</name>
    <dbReference type="NCBI Taxonomy" id="151783"/>
    <lineage>
        <taxon>Bacteria</taxon>
        <taxon>Pseudomonadati</taxon>
        <taxon>Pseudomonadota</taxon>
        <taxon>Betaproteobacteria</taxon>
        <taxon>Burkholderiales</taxon>
        <taxon>Burkholderiaceae</taxon>
        <taxon>Cupriavidus</taxon>
    </lineage>
</organism>
<feature type="signal peptide" evidence="1">
    <location>
        <begin position="1"/>
        <end position="22"/>
    </location>
</feature>
<proteinExistence type="predicted"/>
<evidence type="ECO:0000313" key="2">
    <source>
        <dbReference type="EMBL" id="URF04637.1"/>
    </source>
</evidence>
<dbReference type="InterPro" id="IPR038314">
    <property type="entry name" value="T6SS_sf"/>
</dbReference>
<gene>
    <name evidence="2" type="ORF">M5D45_01930</name>
</gene>
<accession>A0AAE9HZI4</accession>
<dbReference type="Gene3D" id="1.20.120.1620">
    <property type="match status" value="1"/>
</dbReference>
<sequence>MKRSAYIRLLLAAALAAGESLAKDVPVSGPQAAGRTYGQNYKDMVLAWCVATAYPGSTAASDAGSSVSALRDWTYYDMEGAGKAIQELVDRYLARDYFNLLAEAEVPGLKFQFLKCLDLYHSKELQEQVNRYVLKPRRTYRQDYSPKR</sequence>
<reference evidence="2" key="2">
    <citation type="submission" date="2022-05" db="EMBL/GenBank/DDBJ databases">
        <authorList>
            <person name="Kunte H.-J."/>
        </authorList>
    </citation>
    <scope>NUCLEOTIDE SEQUENCE</scope>
    <source>
        <strain evidence="2">G5</strain>
    </source>
</reference>